<name>A0AAW3ZRP6_9BACT</name>
<keyword evidence="3" id="KW-0547">Nucleotide-binding</keyword>
<comment type="similarity">
    <text evidence="1">Belongs to the ABC transporter superfamily.</text>
</comment>
<dbReference type="InterPro" id="IPR003593">
    <property type="entry name" value="AAA+_ATPase"/>
</dbReference>
<comment type="caution">
    <text evidence="6">The sequence shown here is derived from an EMBL/GenBank/DDBJ whole genome shotgun (WGS) entry which is preliminary data.</text>
</comment>
<dbReference type="InterPro" id="IPR003439">
    <property type="entry name" value="ABC_transporter-like_ATP-bd"/>
</dbReference>
<proteinExistence type="inferred from homology"/>
<dbReference type="FunFam" id="3.40.50.300:FF:000134">
    <property type="entry name" value="Iron-enterobactin ABC transporter ATP-binding protein"/>
    <property type="match status" value="1"/>
</dbReference>
<evidence type="ECO:0000256" key="4">
    <source>
        <dbReference type="ARBA" id="ARBA00022840"/>
    </source>
</evidence>
<dbReference type="EMBL" id="LIWG01000001">
    <property type="protein sequence ID" value="MBE3607442.1"/>
    <property type="molecule type" value="Genomic_DNA"/>
</dbReference>
<reference evidence="6 7" key="1">
    <citation type="submission" date="2015-08" db="EMBL/GenBank/DDBJ databases">
        <title>Comparative genomics of the Campylobacter concisus group.</title>
        <authorList>
            <person name="Yee E."/>
            <person name="Chapman M.H."/>
            <person name="Huynh S."/>
            <person name="Bono J.L."/>
            <person name="On S.L."/>
            <person name="St Leger J."/>
            <person name="Foster G."/>
            <person name="Parker C.T."/>
            <person name="Miller W.G."/>
        </authorList>
    </citation>
    <scope>NUCLEOTIDE SEQUENCE [LARGE SCALE GENOMIC DNA]</scope>
    <source>
        <strain evidence="6 7">RM9337</strain>
    </source>
</reference>
<dbReference type="PANTHER" id="PTHR42734">
    <property type="entry name" value="METAL TRANSPORT SYSTEM ATP-BINDING PROTEIN TM_0124-RELATED"/>
    <property type="match status" value="1"/>
</dbReference>
<evidence type="ECO:0000313" key="6">
    <source>
        <dbReference type="EMBL" id="MBE3607442.1"/>
    </source>
</evidence>
<protein>
    <submittedName>
        <fullName evidence="6">ABC transporter ATP-binding protein</fullName>
    </submittedName>
</protein>
<dbReference type="InterPro" id="IPR027417">
    <property type="entry name" value="P-loop_NTPase"/>
</dbReference>
<dbReference type="AlphaFoldDB" id="A0AAW3ZRP6"/>
<dbReference type="Pfam" id="PF00005">
    <property type="entry name" value="ABC_tran"/>
    <property type="match status" value="1"/>
</dbReference>
<evidence type="ECO:0000259" key="5">
    <source>
        <dbReference type="PROSITE" id="PS50893"/>
    </source>
</evidence>
<evidence type="ECO:0000256" key="1">
    <source>
        <dbReference type="ARBA" id="ARBA00005417"/>
    </source>
</evidence>
<feature type="domain" description="ABC transporter" evidence="5">
    <location>
        <begin position="5"/>
        <end position="236"/>
    </location>
</feature>
<keyword evidence="7" id="KW-1185">Reference proteome</keyword>
<dbReference type="Proteomes" id="UP000650616">
    <property type="component" value="Unassembled WGS sequence"/>
</dbReference>
<dbReference type="InterPro" id="IPR050153">
    <property type="entry name" value="Metal_Ion_Import_ABC"/>
</dbReference>
<evidence type="ECO:0000313" key="7">
    <source>
        <dbReference type="Proteomes" id="UP000650616"/>
    </source>
</evidence>
<keyword evidence="2" id="KW-0813">Transport</keyword>
<organism evidence="6 7">
    <name type="scientific">Campylobacter californiensis</name>
    <dbReference type="NCBI Taxonomy" id="1032243"/>
    <lineage>
        <taxon>Bacteria</taxon>
        <taxon>Pseudomonadati</taxon>
        <taxon>Campylobacterota</taxon>
        <taxon>Epsilonproteobacteria</taxon>
        <taxon>Campylobacterales</taxon>
        <taxon>Campylobacteraceae</taxon>
        <taxon>Campylobacter</taxon>
    </lineage>
</organism>
<gene>
    <name evidence="6" type="ORF">CCAL9337_01690</name>
</gene>
<dbReference type="Gene3D" id="3.40.50.300">
    <property type="entry name" value="P-loop containing nucleotide triphosphate hydrolases"/>
    <property type="match status" value="1"/>
</dbReference>
<dbReference type="GO" id="GO:0016887">
    <property type="term" value="F:ATP hydrolysis activity"/>
    <property type="evidence" value="ECO:0007669"/>
    <property type="project" value="InterPro"/>
</dbReference>
<dbReference type="SMART" id="SM00382">
    <property type="entry name" value="AAA"/>
    <property type="match status" value="1"/>
</dbReference>
<dbReference type="RefSeq" id="WP_170015347.1">
    <property type="nucleotide sequence ID" value="NZ_CP012545.1"/>
</dbReference>
<accession>A0AAW3ZRP6</accession>
<evidence type="ECO:0000256" key="3">
    <source>
        <dbReference type="ARBA" id="ARBA00022741"/>
    </source>
</evidence>
<dbReference type="GO" id="GO:0005524">
    <property type="term" value="F:ATP binding"/>
    <property type="evidence" value="ECO:0007669"/>
    <property type="project" value="UniProtKB-KW"/>
</dbReference>
<dbReference type="PROSITE" id="PS50893">
    <property type="entry name" value="ABC_TRANSPORTER_2"/>
    <property type="match status" value="1"/>
</dbReference>
<dbReference type="SUPFAM" id="SSF52540">
    <property type="entry name" value="P-loop containing nucleoside triphosphate hydrolases"/>
    <property type="match status" value="1"/>
</dbReference>
<sequence length="274" mass="30310">MSYTIEISNLNFNYDDQVVLENINLTYNSNDFLAIIGPNGGGKSTLLKLMLGLLRPQSGEIKLFGKAPHEVSKLIGYVPQNLISNPNFPMRVIEVVLMGLIDKKIFGFYTKAQKESAMQALAKVGMQDFAYRRIGELSGGQRQRAYIARALCANAKILMLDEPTASIDTKGQTEIYNILKNINSQGTGIVLISHDLNITLNFATKVAYVSKNLYIHDIDKSAKKQEFINHLSSSHSHFCDVEIALGECECKDPLHASAIKFTPAENKILGGFHA</sequence>
<evidence type="ECO:0000256" key="2">
    <source>
        <dbReference type="ARBA" id="ARBA00022448"/>
    </source>
</evidence>
<dbReference type="PANTHER" id="PTHR42734:SF17">
    <property type="entry name" value="METAL TRANSPORT SYSTEM ATP-BINDING PROTEIN TM_0124-RELATED"/>
    <property type="match status" value="1"/>
</dbReference>
<keyword evidence="4 6" id="KW-0067">ATP-binding</keyword>
<dbReference type="CDD" id="cd03235">
    <property type="entry name" value="ABC_Metallic_Cations"/>
    <property type="match status" value="1"/>
</dbReference>